<evidence type="ECO:0000313" key="2">
    <source>
        <dbReference type="EMBL" id="PWA62608.1"/>
    </source>
</evidence>
<evidence type="ECO:0000256" key="1">
    <source>
        <dbReference type="ARBA" id="ARBA00006974"/>
    </source>
</evidence>
<comment type="caution">
    <text evidence="2">The sequence shown here is derived from an EMBL/GenBank/DDBJ whole genome shotgun (WGS) entry which is preliminary data.</text>
</comment>
<dbReference type="STRING" id="35608.A0A2U1MMY8"/>
<dbReference type="Pfam" id="PF02519">
    <property type="entry name" value="Auxin_inducible"/>
    <property type="match status" value="1"/>
</dbReference>
<gene>
    <name evidence="2" type="ORF">CTI12_AA365780</name>
</gene>
<name>A0A2U1MMY8_ARTAN</name>
<dbReference type="PANTHER" id="PTHR31929">
    <property type="entry name" value="SAUR-LIKE AUXIN-RESPONSIVE PROTEIN FAMILY-RELATED"/>
    <property type="match status" value="1"/>
</dbReference>
<comment type="similarity">
    <text evidence="1">Belongs to the ARG7 family.</text>
</comment>
<evidence type="ECO:0000313" key="3">
    <source>
        <dbReference type="Proteomes" id="UP000245207"/>
    </source>
</evidence>
<dbReference type="EMBL" id="PKPP01004833">
    <property type="protein sequence ID" value="PWA62608.1"/>
    <property type="molecule type" value="Genomic_DNA"/>
</dbReference>
<protein>
    <submittedName>
        <fullName evidence="2">Auxin responsive SAUR protein</fullName>
    </submittedName>
</protein>
<keyword evidence="3" id="KW-1185">Reference proteome</keyword>
<reference evidence="2 3" key="1">
    <citation type="journal article" date="2018" name="Mol. Plant">
        <title>The genome of Artemisia annua provides insight into the evolution of Asteraceae family and artemisinin biosynthesis.</title>
        <authorList>
            <person name="Shen Q."/>
            <person name="Zhang L."/>
            <person name="Liao Z."/>
            <person name="Wang S."/>
            <person name="Yan T."/>
            <person name="Shi P."/>
            <person name="Liu M."/>
            <person name="Fu X."/>
            <person name="Pan Q."/>
            <person name="Wang Y."/>
            <person name="Lv Z."/>
            <person name="Lu X."/>
            <person name="Zhang F."/>
            <person name="Jiang W."/>
            <person name="Ma Y."/>
            <person name="Chen M."/>
            <person name="Hao X."/>
            <person name="Li L."/>
            <person name="Tang Y."/>
            <person name="Lv G."/>
            <person name="Zhou Y."/>
            <person name="Sun X."/>
            <person name="Brodelius P.E."/>
            <person name="Rose J.K.C."/>
            <person name="Tang K."/>
        </authorList>
    </citation>
    <scope>NUCLEOTIDE SEQUENCE [LARGE SCALE GENOMIC DNA]</scope>
    <source>
        <strain evidence="3">cv. Huhao1</strain>
        <tissue evidence="2">Leaf</tissue>
    </source>
</reference>
<dbReference type="GO" id="GO:0009733">
    <property type="term" value="P:response to auxin"/>
    <property type="evidence" value="ECO:0007669"/>
    <property type="project" value="InterPro"/>
</dbReference>
<dbReference type="Proteomes" id="UP000245207">
    <property type="component" value="Unassembled WGS sequence"/>
</dbReference>
<sequence length="139" mass="16091">MFVYVDYFKSLGTSSVLFPRKVHLVEDFVVNERPIYTPIELLNFGMSRYYSSSAAVNGTSIPKGHFSVYVGKRTNKKRFIVPLKYLKHPTFQTLLNLSKEEFGYDHPMGGLTFPCEEETFIELIHDIYLTSSSLHVNRR</sequence>
<proteinExistence type="inferred from homology"/>
<organism evidence="2 3">
    <name type="scientific">Artemisia annua</name>
    <name type="common">Sweet wormwood</name>
    <dbReference type="NCBI Taxonomy" id="35608"/>
    <lineage>
        <taxon>Eukaryota</taxon>
        <taxon>Viridiplantae</taxon>
        <taxon>Streptophyta</taxon>
        <taxon>Embryophyta</taxon>
        <taxon>Tracheophyta</taxon>
        <taxon>Spermatophyta</taxon>
        <taxon>Magnoliopsida</taxon>
        <taxon>eudicotyledons</taxon>
        <taxon>Gunneridae</taxon>
        <taxon>Pentapetalae</taxon>
        <taxon>asterids</taxon>
        <taxon>campanulids</taxon>
        <taxon>Asterales</taxon>
        <taxon>Asteraceae</taxon>
        <taxon>Asteroideae</taxon>
        <taxon>Anthemideae</taxon>
        <taxon>Artemisiinae</taxon>
        <taxon>Artemisia</taxon>
    </lineage>
</organism>
<dbReference type="OrthoDB" id="625231at2759"/>
<dbReference type="AlphaFoldDB" id="A0A2U1MMY8"/>
<dbReference type="InterPro" id="IPR003676">
    <property type="entry name" value="SAUR_fam"/>
</dbReference>
<accession>A0A2U1MMY8</accession>